<evidence type="ECO:0000313" key="1">
    <source>
        <dbReference type="EMBL" id="MBR0560954.1"/>
    </source>
</evidence>
<gene>
    <name evidence="1" type="ORF">KB893_00245</name>
    <name evidence="2" type="ORF">KB893_009250</name>
</gene>
<comment type="caution">
    <text evidence="1">The sequence shown here is derived from an EMBL/GenBank/DDBJ whole genome shotgun (WGS) entry which is preliminary data.</text>
</comment>
<organism evidence="1">
    <name type="scientific">Coralloluteibacterium stylophorae</name>
    <dbReference type="NCBI Taxonomy" id="1776034"/>
    <lineage>
        <taxon>Bacteria</taxon>
        <taxon>Pseudomonadati</taxon>
        <taxon>Pseudomonadota</taxon>
        <taxon>Gammaproteobacteria</taxon>
        <taxon>Lysobacterales</taxon>
        <taxon>Lysobacteraceae</taxon>
        <taxon>Coralloluteibacterium</taxon>
    </lineage>
</organism>
<reference evidence="1" key="2">
    <citation type="submission" date="2021-04" db="EMBL/GenBank/DDBJ databases">
        <authorList>
            <person name="Karlyshev A.V."/>
        </authorList>
    </citation>
    <scope>NUCLEOTIDE SEQUENCE</scope>
    <source>
        <strain evidence="1">LMG 29479</strain>
    </source>
</reference>
<dbReference type="EMBL" id="JAGQFT020000005">
    <property type="protein sequence ID" value="MBS7457320.1"/>
    <property type="molecule type" value="Genomic_DNA"/>
</dbReference>
<proteinExistence type="predicted"/>
<dbReference type="RefSeq" id="WP_211924921.1">
    <property type="nucleotide sequence ID" value="NZ_JAGQFT020000005.1"/>
</dbReference>
<name>A0A8J7VS30_9GAMM</name>
<sequence length="147" mass="15793">MVLAPLGRDAELVRRTLAEAGQACRVCPSMHILDAEPLDGIAVLVVTEEVLSTEALRLLRARLEAQPPWSTLPLIAFSARGGSGAAWAGLEACTSAGLVLLERPIRIESFVSIVRAAVAARRRQFQLRDELAARAAAEAPRGCWQGR</sequence>
<dbReference type="Proteomes" id="UP000675747">
    <property type="component" value="Unassembled WGS sequence"/>
</dbReference>
<keyword evidence="3" id="KW-1185">Reference proteome</keyword>
<protein>
    <submittedName>
        <fullName evidence="1">Uncharacterized protein</fullName>
    </submittedName>
</protein>
<evidence type="ECO:0000313" key="2">
    <source>
        <dbReference type="EMBL" id="MBS7457320.1"/>
    </source>
</evidence>
<reference evidence="2 3" key="1">
    <citation type="journal article" date="2021" name="Microbiol. Resour. Announc.">
        <title>Draft Genome Sequence of Coralloluteibacterium stylophorae LMG 29479T.</title>
        <authorList>
            <person name="Karlyshev A.V."/>
            <person name="Kudryashova E.B."/>
            <person name="Ariskina E.V."/>
            <person name="Conroy A.P."/>
            <person name="Abidueva E.Y."/>
        </authorList>
    </citation>
    <scope>NUCLEOTIDE SEQUENCE [LARGE SCALE GENOMIC DNA]</scope>
    <source>
        <strain evidence="2 3">LMG 29479</strain>
    </source>
</reference>
<dbReference type="AlphaFoldDB" id="A0A8J7VS30"/>
<dbReference type="EMBL" id="JAGQFT010000001">
    <property type="protein sequence ID" value="MBR0560954.1"/>
    <property type="molecule type" value="Genomic_DNA"/>
</dbReference>
<accession>A0A8J7VS30</accession>
<evidence type="ECO:0000313" key="3">
    <source>
        <dbReference type="Proteomes" id="UP000675747"/>
    </source>
</evidence>